<evidence type="ECO:0000313" key="2">
    <source>
        <dbReference type="Proteomes" id="UP001204061"/>
    </source>
</evidence>
<evidence type="ECO:0008006" key="3">
    <source>
        <dbReference type="Google" id="ProtNLM"/>
    </source>
</evidence>
<sequence length="108" mass="11053">MVTLTPCRTLGAFLVVLTVPRRELGQTASGGCHALAAGDPLDGHLGPCRTLGAFLVVLLTVPRRELGQTASGGCHALTACDHPMDSEAYLSTAGALLPDASLQGPNCE</sequence>
<gene>
    <name evidence="1" type="ORF">NS965_20080</name>
</gene>
<name>A0AAW5MGN4_AERVE</name>
<dbReference type="RefSeq" id="WP_257725939.1">
    <property type="nucleotide sequence ID" value="NZ_JANLFC010000078.1"/>
</dbReference>
<organism evidence="1 2">
    <name type="scientific">Aeromonas veronii</name>
    <dbReference type="NCBI Taxonomy" id="654"/>
    <lineage>
        <taxon>Bacteria</taxon>
        <taxon>Pseudomonadati</taxon>
        <taxon>Pseudomonadota</taxon>
        <taxon>Gammaproteobacteria</taxon>
        <taxon>Aeromonadales</taxon>
        <taxon>Aeromonadaceae</taxon>
        <taxon>Aeromonas</taxon>
    </lineage>
</organism>
<comment type="caution">
    <text evidence="1">The sequence shown here is derived from an EMBL/GenBank/DDBJ whole genome shotgun (WGS) entry which is preliminary data.</text>
</comment>
<proteinExistence type="predicted"/>
<accession>A0AAW5MGN4</accession>
<reference evidence="1" key="1">
    <citation type="submission" date="2022-08" db="EMBL/GenBank/DDBJ databases">
        <title>A global survey of hypervirulent Aeromonas hydrophila identified this emerging pathogen in farmed fish in the lower Mekong River basin.</title>
        <authorList>
            <person name="Xu T."/>
            <person name="Rasmussen-Ivey C.R."/>
            <person name="Moen F.S."/>
            <person name="Fernandez Bravo A."/>
            <person name="Lamy B."/>
            <person name="Beaz-Hidalgo R."/>
            <person name="Khan C.D."/>
            <person name="Castro Escarpulli G."/>
            <person name="Yasin I.S.M."/>
            <person name="Figueras M.J."/>
            <person name="Azzam Sayuti M."/>
            <person name="Karim M.M."/>
            <person name="Alam K.M."/>
            <person name="Le T.T.T."/>
            <person name="Thao N.H.P."/>
            <person name="Addo S."/>
            <person name="Duodu S."/>
            <person name="Ali S."/>
            <person name="Mey S."/>
            <person name="Somony T."/>
            <person name="Liles M.R."/>
        </authorList>
    </citation>
    <scope>NUCLEOTIDE SEQUENCE</scope>
    <source>
        <strain evidence="1">0.14</strain>
    </source>
</reference>
<dbReference type="AlphaFoldDB" id="A0AAW5MGN4"/>
<dbReference type="EMBL" id="JANLFC010000078">
    <property type="protein sequence ID" value="MCR4450685.1"/>
    <property type="molecule type" value="Genomic_DNA"/>
</dbReference>
<evidence type="ECO:0000313" key="1">
    <source>
        <dbReference type="EMBL" id="MCR4450685.1"/>
    </source>
</evidence>
<protein>
    <recommendedName>
        <fullName evidence="3">Secreted protein</fullName>
    </recommendedName>
</protein>
<dbReference type="Proteomes" id="UP001204061">
    <property type="component" value="Unassembled WGS sequence"/>
</dbReference>